<dbReference type="Pfam" id="PF00534">
    <property type="entry name" value="Glycos_transf_1"/>
    <property type="match status" value="1"/>
</dbReference>
<dbReference type="PANTHER" id="PTHR45947:SF3">
    <property type="entry name" value="SULFOQUINOVOSYL TRANSFERASE SQD2"/>
    <property type="match status" value="1"/>
</dbReference>
<protein>
    <submittedName>
        <fullName evidence="5">Glycosyltransferase family 1 protein</fullName>
    </submittedName>
</protein>
<accession>A0A3P1TBL0</accession>
<dbReference type="GO" id="GO:1901137">
    <property type="term" value="P:carbohydrate derivative biosynthetic process"/>
    <property type="evidence" value="ECO:0007669"/>
    <property type="project" value="UniProtKB-ARBA"/>
</dbReference>
<evidence type="ECO:0000256" key="2">
    <source>
        <dbReference type="ARBA" id="ARBA00022679"/>
    </source>
</evidence>
<evidence type="ECO:0000313" key="6">
    <source>
        <dbReference type="Proteomes" id="UP000280819"/>
    </source>
</evidence>
<comment type="caution">
    <text evidence="5">The sequence shown here is derived from an EMBL/GenBank/DDBJ whole genome shotgun (WGS) entry which is preliminary data.</text>
</comment>
<proteinExistence type="predicted"/>
<dbReference type="InterPro" id="IPR001296">
    <property type="entry name" value="Glyco_trans_1"/>
</dbReference>
<evidence type="ECO:0000256" key="1">
    <source>
        <dbReference type="ARBA" id="ARBA00022676"/>
    </source>
</evidence>
<evidence type="ECO:0000313" key="5">
    <source>
        <dbReference type="EMBL" id="RRD06690.1"/>
    </source>
</evidence>
<dbReference type="InterPro" id="IPR028098">
    <property type="entry name" value="Glyco_trans_4-like_N"/>
</dbReference>
<name>A0A3P1TBL0_9ACTN</name>
<reference evidence="5 6" key="1">
    <citation type="submission" date="2018-11" db="EMBL/GenBank/DDBJ databases">
        <title>Genomes From Bacteria Associated with the Canine Oral Cavity: a Test Case for Automated Genome-Based Taxonomic Assignment.</title>
        <authorList>
            <person name="Coil D.A."/>
            <person name="Jospin G."/>
            <person name="Darling A.E."/>
            <person name="Wallis C."/>
            <person name="Davis I.J."/>
            <person name="Harris S."/>
            <person name="Eisen J.A."/>
            <person name="Holcombe L.J."/>
            <person name="O'Flynn C."/>
        </authorList>
    </citation>
    <scope>NUCLEOTIDE SEQUENCE [LARGE SCALE GENOMIC DNA]</scope>
    <source>
        <strain evidence="5 6">OH887_COT-365</strain>
    </source>
</reference>
<dbReference type="SUPFAM" id="SSF53756">
    <property type="entry name" value="UDP-Glycosyltransferase/glycogen phosphorylase"/>
    <property type="match status" value="1"/>
</dbReference>
<gene>
    <name evidence="5" type="ORF">EII34_03440</name>
</gene>
<dbReference type="PANTHER" id="PTHR45947">
    <property type="entry name" value="SULFOQUINOVOSYL TRANSFERASE SQD2"/>
    <property type="match status" value="1"/>
</dbReference>
<dbReference type="OrthoDB" id="9802525at2"/>
<dbReference type="AlphaFoldDB" id="A0A3P1TBL0"/>
<dbReference type="CDD" id="cd03814">
    <property type="entry name" value="GT4-like"/>
    <property type="match status" value="1"/>
</dbReference>
<feature type="domain" description="Glycosyl transferase family 1" evidence="3">
    <location>
        <begin position="196"/>
        <end position="345"/>
    </location>
</feature>
<dbReference type="GO" id="GO:0016758">
    <property type="term" value="F:hexosyltransferase activity"/>
    <property type="evidence" value="ECO:0007669"/>
    <property type="project" value="TreeGrafter"/>
</dbReference>
<sequence length="381" mass="41872">MRVAVIAESFLPQVNGVTNSVLRVLEHLRSAGHDALVIAPADGRKVPRRYAGFRVKKVASIGLPGYDTVRVVTTPSFTVERILTRFNPDVVHLAAPFIVGFKGASVAARLGIPMVAIYQTEVPSYAARYGFPHAEALLWHHVTQVHSLATMTLAPSTYARQQLIDHGVPRVNLWGRGVDSERFTPTKRNRGLRRRLAPNGEKLIGFMGRLAVEKQVEDLVALTDLPNTRLVIIGDGPERATLQQKLPGAAFLGQLGGEDLPRAMASLDLFVHTGEMETFCQAVQEAKASGLPVVAPRKGGPVDLIDPSRTGWLYEPGRLDQLRAQVTDLVGDDVKRAAFSAAARESILDRTWHNICTELMEHYTEAIRLSVRRKSLTPQTH</sequence>
<dbReference type="Pfam" id="PF13439">
    <property type="entry name" value="Glyco_transf_4"/>
    <property type="match status" value="1"/>
</dbReference>
<evidence type="ECO:0000259" key="3">
    <source>
        <dbReference type="Pfam" id="PF00534"/>
    </source>
</evidence>
<keyword evidence="2 5" id="KW-0808">Transferase</keyword>
<dbReference type="RefSeq" id="WP_124842942.1">
    <property type="nucleotide sequence ID" value="NZ_JAUNKP010000002.1"/>
</dbReference>
<evidence type="ECO:0000259" key="4">
    <source>
        <dbReference type="Pfam" id="PF13439"/>
    </source>
</evidence>
<keyword evidence="1" id="KW-0328">Glycosyltransferase</keyword>
<feature type="domain" description="Glycosyltransferase subfamily 4-like N-terminal" evidence="4">
    <location>
        <begin position="14"/>
        <end position="182"/>
    </location>
</feature>
<dbReference type="Proteomes" id="UP000280819">
    <property type="component" value="Unassembled WGS sequence"/>
</dbReference>
<dbReference type="InterPro" id="IPR050194">
    <property type="entry name" value="Glycosyltransferase_grp1"/>
</dbReference>
<dbReference type="EMBL" id="RQZG01000002">
    <property type="protein sequence ID" value="RRD06690.1"/>
    <property type="molecule type" value="Genomic_DNA"/>
</dbReference>
<organism evidence="5 6">
    <name type="scientific">Arachnia propionica</name>
    <dbReference type="NCBI Taxonomy" id="1750"/>
    <lineage>
        <taxon>Bacteria</taxon>
        <taxon>Bacillati</taxon>
        <taxon>Actinomycetota</taxon>
        <taxon>Actinomycetes</taxon>
        <taxon>Propionibacteriales</taxon>
        <taxon>Propionibacteriaceae</taxon>
        <taxon>Arachnia</taxon>
    </lineage>
</organism>
<dbReference type="Gene3D" id="3.40.50.2000">
    <property type="entry name" value="Glycogen Phosphorylase B"/>
    <property type="match status" value="2"/>
</dbReference>